<evidence type="ECO:0000313" key="14">
    <source>
        <dbReference type="Proteomes" id="UP000004995"/>
    </source>
</evidence>
<dbReference type="Gene3D" id="3.80.10.10">
    <property type="entry name" value="Ribonuclease Inhibitor"/>
    <property type="match status" value="1"/>
</dbReference>
<feature type="domain" description="NB-ARC" evidence="8">
    <location>
        <begin position="184"/>
        <end position="348"/>
    </location>
</feature>
<dbReference type="InterPro" id="IPR042197">
    <property type="entry name" value="Apaf_helical"/>
</dbReference>
<dbReference type="KEGG" id="sita:101778929"/>
<dbReference type="FunFam" id="1.10.10.10:FF:000322">
    <property type="entry name" value="Probable disease resistance protein At1g63360"/>
    <property type="match status" value="1"/>
</dbReference>
<dbReference type="EMBL" id="CM003531">
    <property type="protein sequence ID" value="RCV21276.1"/>
    <property type="molecule type" value="Genomic_DNA"/>
</dbReference>
<dbReference type="HOGENOM" id="CLU_000837_25_4_1"/>
<evidence type="ECO:0000256" key="7">
    <source>
        <dbReference type="SAM" id="MobiDB-lite"/>
    </source>
</evidence>
<evidence type="ECO:0000259" key="9">
    <source>
        <dbReference type="Pfam" id="PF18052"/>
    </source>
</evidence>
<protein>
    <submittedName>
        <fullName evidence="12 13">Uncharacterized protein</fullName>
    </submittedName>
</protein>
<name>K3XV16_SETIT</name>
<feature type="domain" description="Disease resistance protein winged helix" evidence="10">
    <location>
        <begin position="438"/>
        <end position="508"/>
    </location>
</feature>
<dbReference type="Gene3D" id="1.10.10.10">
    <property type="entry name" value="Winged helix-like DNA-binding domain superfamily/Winged helix DNA-binding domain"/>
    <property type="match status" value="1"/>
</dbReference>
<comment type="similarity">
    <text evidence="1">Belongs to the disease resistance NB-LRR family.</text>
</comment>
<dbReference type="InterPro" id="IPR027417">
    <property type="entry name" value="P-loop_NTPase"/>
</dbReference>
<keyword evidence="5" id="KW-0611">Plant defense</keyword>
<reference evidence="13" key="3">
    <citation type="submission" date="2018-08" db="UniProtKB">
        <authorList>
            <consortium name="EnsemblPlants"/>
        </authorList>
    </citation>
    <scope>IDENTIFICATION</scope>
    <source>
        <strain evidence="13">Yugu1</strain>
    </source>
</reference>
<evidence type="ECO:0000313" key="13">
    <source>
        <dbReference type="EnsemblPlants" id="KQL10337"/>
    </source>
</evidence>
<dbReference type="OMA" id="RIPNEIC"/>
<evidence type="ECO:0000256" key="1">
    <source>
        <dbReference type="ARBA" id="ARBA00008894"/>
    </source>
</evidence>
<evidence type="ECO:0000259" key="10">
    <source>
        <dbReference type="Pfam" id="PF23559"/>
    </source>
</evidence>
<keyword evidence="6" id="KW-0175">Coiled coil</keyword>
<dbReference type="Pfam" id="PF23559">
    <property type="entry name" value="WHD_DRP"/>
    <property type="match status" value="1"/>
</dbReference>
<evidence type="ECO:0000256" key="5">
    <source>
        <dbReference type="ARBA" id="ARBA00022821"/>
    </source>
</evidence>
<evidence type="ECO:0000256" key="2">
    <source>
        <dbReference type="ARBA" id="ARBA00022614"/>
    </source>
</evidence>
<dbReference type="Gene3D" id="1.20.5.4130">
    <property type="match status" value="1"/>
</dbReference>
<evidence type="ECO:0000259" key="8">
    <source>
        <dbReference type="Pfam" id="PF00931"/>
    </source>
</evidence>
<dbReference type="PRINTS" id="PR00364">
    <property type="entry name" value="DISEASERSIST"/>
</dbReference>
<dbReference type="InterPro" id="IPR036388">
    <property type="entry name" value="WH-like_DNA-bd_sf"/>
</dbReference>
<dbReference type="InterPro" id="IPR058922">
    <property type="entry name" value="WHD_DRP"/>
</dbReference>
<dbReference type="InterPro" id="IPR032675">
    <property type="entry name" value="LRR_dom_sf"/>
</dbReference>
<feature type="domain" description="Disease resistance N-terminal" evidence="9">
    <location>
        <begin position="13"/>
        <end position="98"/>
    </location>
</feature>
<dbReference type="GO" id="GO:0002758">
    <property type="term" value="P:innate immune response-activating signaling pathway"/>
    <property type="evidence" value="ECO:0007669"/>
    <property type="project" value="UniProtKB-ARBA"/>
</dbReference>
<dbReference type="PANTHER" id="PTHR23155:SF963">
    <property type="entry name" value="OS06G0287000 PROTEIN"/>
    <property type="match status" value="1"/>
</dbReference>
<evidence type="ECO:0000256" key="6">
    <source>
        <dbReference type="ARBA" id="ARBA00023054"/>
    </source>
</evidence>
<dbReference type="GO" id="GO:0009626">
    <property type="term" value="P:plant-type hypersensitive response"/>
    <property type="evidence" value="ECO:0007669"/>
    <property type="project" value="UniProtKB-ARBA"/>
</dbReference>
<dbReference type="Gene3D" id="3.40.50.300">
    <property type="entry name" value="P-loop containing nucleotide triphosphate hydrolases"/>
    <property type="match status" value="1"/>
</dbReference>
<dbReference type="InterPro" id="IPR038005">
    <property type="entry name" value="RX-like_CC"/>
</dbReference>
<keyword evidence="4" id="KW-0547">Nucleotide-binding</keyword>
<sequence length="994" mass="112013">MAETVVSMARALVGIAVSKAASAAADEASLLLGVQKEIWYIKDELKTIQAFLRAAEVEKNKDELLKVWAEQVQDLSYDIEDCLDEFKIHVKSQSLSGQLLKLGDRHRIAVRIRNLKSRVEEVSNRNTRYSLIKTTSSSSADERDSYMEDIRNQSANNIDESELVGFATPKMELLKLIDISCDDGPTKVICVVGMGGLGKTTLARKTYESKEDIPSYFSCCAWVTVSQSFDRKEILKDMIRQLLGADSLDKLLKELQGKLLVEVQHLADCLVYGLKDKRYFVVLDDLWSIDAWNWINDIAFPKINNRGSRILVTTRDAGLAERCTSEPLIYHLEPLQIDDAVHLLLRKTSKGQKVMETGENMKNIVTKLVKRCGCLPLAILTVGGILATKKIAEWGKFYEELPSELESNTNLEAMRRIVILSYNHLPSHLKPCFLYLSIFPEDFVIQRKRLVDLWIAEGFVKARDVVNIEDVGNSYFNELINRSMIQPSAVNIEGVVKKCRVHDIMRDIMVSVSREQNFVLLIKDNVTSVEEETIRHVAFHGNQFSEICLDWSSVRSVSVFGDRPMEPVPSFCSPQLRMLRVLDLEDVKFRLTQKDVKNIGLLHHMKYLNIAGGSYDFALLRSIGKLKCLQTLDMREANISALTTAIVELRSLRSLRCSKRLDYGYFNLIDNPKGCLTITMCFPMIFTTLVGFSDRANLIAEIQMACSTRWSDTKGVRLPRGIKSLKKLQILEVVDMKGTSREVIEELGELSQLRKLSVTSKGASENKYKIFCAAIEKLSSLQSLYVDAEGSSDVGTLEWLDSICSPPPLIRNLKLNGSLLDLPKWFGNLKQLVKMHLSRSRLKEGKTMEVLGTLPNLMLLRLYRNAYVGEKLVFRREAFPNLKEIDIYFLKQLREMRFEEGTAPQMGSIEIYGCRLKSGIVGTKHLPRLKTIAVQDGGDVANFDLLRAEVVAHPNHPLLQVSKDRGHNDLGGIEGSNVAAEATESLPDDEVDGS</sequence>
<evidence type="ECO:0000313" key="12">
    <source>
        <dbReference type="EMBL" id="RCV21276.1"/>
    </source>
</evidence>
<dbReference type="PANTHER" id="PTHR23155">
    <property type="entry name" value="DISEASE RESISTANCE PROTEIN RP"/>
    <property type="match status" value="1"/>
</dbReference>
<dbReference type="Pfam" id="PF23598">
    <property type="entry name" value="LRR_14"/>
    <property type="match status" value="2"/>
</dbReference>
<reference evidence="12 14" key="1">
    <citation type="journal article" date="2012" name="Nat. Biotechnol.">
        <title>Reference genome sequence of the model plant Setaria.</title>
        <authorList>
            <person name="Bennetzen J.L."/>
            <person name="Schmutz J."/>
            <person name="Wang H."/>
            <person name="Percifield R."/>
            <person name="Hawkins J."/>
            <person name="Pontaroli A.C."/>
            <person name="Estep M."/>
            <person name="Feng L."/>
            <person name="Vaughn J.N."/>
            <person name="Grimwood J."/>
            <person name="Jenkins J."/>
            <person name="Barry K."/>
            <person name="Lindquist E."/>
            <person name="Hellsten U."/>
            <person name="Deshpande S."/>
            <person name="Wang X."/>
            <person name="Wu X."/>
            <person name="Mitros T."/>
            <person name="Triplett J."/>
            <person name="Yang X."/>
            <person name="Ye C.Y."/>
            <person name="Mauro-Herrera M."/>
            <person name="Wang L."/>
            <person name="Li P."/>
            <person name="Sharma M."/>
            <person name="Sharma R."/>
            <person name="Ronald P.C."/>
            <person name="Panaud O."/>
            <person name="Kellogg E.A."/>
            <person name="Brutnell T.P."/>
            <person name="Doust A.N."/>
            <person name="Tuskan G.A."/>
            <person name="Rokhsar D."/>
            <person name="Devos K.M."/>
        </authorList>
    </citation>
    <scope>NUCLEOTIDE SEQUENCE [LARGE SCALE GENOMIC DNA]</scope>
    <source>
        <strain evidence="14">cv. Yugu1</strain>
        <strain evidence="12">Yugu1</strain>
    </source>
</reference>
<organism evidence="12">
    <name type="scientific">Setaria italica</name>
    <name type="common">Foxtail millet</name>
    <name type="synonym">Panicum italicum</name>
    <dbReference type="NCBI Taxonomy" id="4555"/>
    <lineage>
        <taxon>Eukaryota</taxon>
        <taxon>Viridiplantae</taxon>
        <taxon>Streptophyta</taxon>
        <taxon>Embryophyta</taxon>
        <taxon>Tracheophyta</taxon>
        <taxon>Spermatophyta</taxon>
        <taxon>Magnoliopsida</taxon>
        <taxon>Liliopsida</taxon>
        <taxon>Poales</taxon>
        <taxon>Poaceae</taxon>
        <taxon>PACMAD clade</taxon>
        <taxon>Panicoideae</taxon>
        <taxon>Panicodae</taxon>
        <taxon>Paniceae</taxon>
        <taxon>Cenchrinae</taxon>
        <taxon>Setaria</taxon>
    </lineage>
</organism>
<dbReference type="GO" id="GO:0043531">
    <property type="term" value="F:ADP binding"/>
    <property type="evidence" value="ECO:0007669"/>
    <property type="project" value="InterPro"/>
</dbReference>
<dbReference type="Gramene" id="KQL10337">
    <property type="protein sequence ID" value="KQL10337"/>
    <property type="gene ID" value="SETIT_005773mg"/>
</dbReference>
<dbReference type="InterPro" id="IPR002182">
    <property type="entry name" value="NB-ARC"/>
</dbReference>
<dbReference type="InterPro" id="IPR044974">
    <property type="entry name" value="Disease_R_plants"/>
</dbReference>
<dbReference type="STRING" id="4555.K3XV16"/>
<dbReference type="eggNOG" id="KOG4658">
    <property type="taxonomic scope" value="Eukaryota"/>
</dbReference>
<accession>K3XV16</accession>
<dbReference type="EMBL" id="AGNK02002368">
    <property type="status" value="NOT_ANNOTATED_CDS"/>
    <property type="molecule type" value="Genomic_DNA"/>
</dbReference>
<gene>
    <name evidence="13" type="primary">LOC101778929</name>
    <name evidence="12" type="ORF">SETIT_4G126400v2</name>
</gene>
<reference evidence="12" key="2">
    <citation type="submission" date="2015-07" db="EMBL/GenBank/DDBJ databases">
        <authorList>
            <person name="Noorani M."/>
        </authorList>
    </citation>
    <scope>NUCLEOTIDE SEQUENCE</scope>
    <source>
        <strain evidence="12">Yugu1</strain>
    </source>
</reference>
<dbReference type="CDD" id="cd14798">
    <property type="entry name" value="RX-CC_like"/>
    <property type="match status" value="1"/>
</dbReference>
<keyword evidence="14" id="KW-1185">Reference proteome</keyword>
<dbReference type="Pfam" id="PF18052">
    <property type="entry name" value="Rx_N"/>
    <property type="match status" value="1"/>
</dbReference>
<dbReference type="OrthoDB" id="680011at2759"/>
<dbReference type="Pfam" id="PF00931">
    <property type="entry name" value="NB-ARC"/>
    <property type="match status" value="1"/>
</dbReference>
<evidence type="ECO:0000256" key="4">
    <source>
        <dbReference type="ARBA" id="ARBA00022741"/>
    </source>
</evidence>
<keyword evidence="2" id="KW-0433">Leucine-rich repeat</keyword>
<dbReference type="Gene3D" id="1.10.8.430">
    <property type="entry name" value="Helical domain of apoptotic protease-activating factors"/>
    <property type="match status" value="1"/>
</dbReference>
<feature type="domain" description="Disease resistance R13L4/SHOC-2-like LRR" evidence="11">
    <location>
        <begin position="554"/>
        <end position="660"/>
    </location>
</feature>
<proteinExistence type="inferred from homology"/>
<dbReference type="AlphaFoldDB" id="K3XV16"/>
<dbReference type="Proteomes" id="UP000004995">
    <property type="component" value="Unassembled WGS sequence"/>
</dbReference>
<dbReference type="InterPro" id="IPR055414">
    <property type="entry name" value="LRR_R13L4/SHOC2-like"/>
</dbReference>
<feature type="domain" description="Disease resistance R13L4/SHOC-2-like LRR" evidence="11">
    <location>
        <begin position="714"/>
        <end position="958"/>
    </location>
</feature>
<dbReference type="GO" id="GO:0042742">
    <property type="term" value="P:defense response to bacterium"/>
    <property type="evidence" value="ECO:0007669"/>
    <property type="project" value="UniProtKB-ARBA"/>
</dbReference>
<feature type="region of interest" description="Disordered" evidence="7">
    <location>
        <begin position="960"/>
        <end position="994"/>
    </location>
</feature>
<evidence type="ECO:0000259" key="11">
    <source>
        <dbReference type="Pfam" id="PF23598"/>
    </source>
</evidence>
<dbReference type="EnsemblPlants" id="KQL10337">
    <property type="protein sequence ID" value="KQL10337"/>
    <property type="gene ID" value="SETIT_005773mg"/>
</dbReference>
<evidence type="ECO:0000256" key="3">
    <source>
        <dbReference type="ARBA" id="ARBA00022737"/>
    </source>
</evidence>
<dbReference type="RefSeq" id="XP_004965246.1">
    <property type="nucleotide sequence ID" value="XM_004965189.3"/>
</dbReference>
<keyword evidence="3" id="KW-0677">Repeat</keyword>
<dbReference type="SUPFAM" id="SSF52540">
    <property type="entry name" value="P-loop containing nucleoside triphosphate hydrolases"/>
    <property type="match status" value="1"/>
</dbReference>
<dbReference type="GeneID" id="101778929"/>
<dbReference type="SUPFAM" id="SSF52058">
    <property type="entry name" value="L domain-like"/>
    <property type="match status" value="1"/>
</dbReference>
<dbReference type="InterPro" id="IPR041118">
    <property type="entry name" value="Rx_N"/>
</dbReference>